<organism evidence="2 3">
    <name type="scientific">Oxytricha trifallax</name>
    <dbReference type="NCBI Taxonomy" id="1172189"/>
    <lineage>
        <taxon>Eukaryota</taxon>
        <taxon>Sar</taxon>
        <taxon>Alveolata</taxon>
        <taxon>Ciliophora</taxon>
        <taxon>Intramacronucleata</taxon>
        <taxon>Spirotrichea</taxon>
        <taxon>Stichotrichia</taxon>
        <taxon>Sporadotrichida</taxon>
        <taxon>Oxytrichidae</taxon>
        <taxon>Oxytrichinae</taxon>
        <taxon>Oxytricha</taxon>
    </lineage>
</organism>
<dbReference type="AlphaFoldDB" id="A0A073I017"/>
<gene>
    <name evidence="2" type="ORF">OXYTRIMIC_510</name>
</gene>
<proteinExistence type="predicted"/>
<comment type="caution">
    <text evidence="2">The sequence shown here is derived from an EMBL/GenBank/DDBJ whole genome shotgun (WGS) entry which is preliminary data.</text>
</comment>
<feature type="region of interest" description="Disordered" evidence="1">
    <location>
        <begin position="138"/>
        <end position="168"/>
    </location>
</feature>
<dbReference type="Proteomes" id="UP000053232">
    <property type="component" value="Unassembled WGS sequence"/>
</dbReference>
<evidence type="ECO:0000256" key="1">
    <source>
        <dbReference type="SAM" id="MobiDB-lite"/>
    </source>
</evidence>
<name>A0A073I017_9SPIT</name>
<sequence length="168" mass="19596">MAQYELKTCQGDGVYVIWLKPCSVSTIQQVKIKKLTIKDEVGGLDDDRNRDKVERVALKYQISNLPNISNEWRSHFDQFKNNADLVKLAQPYDRMGIKNCRWSKMVLQRISKQKDIQFKNFKSLLEITKLTLKTKNTFNQSSLPKPSAEEMQSEGDQRKPIQCRVKDQ</sequence>
<feature type="compositionally biased region" description="Basic and acidic residues" evidence="1">
    <location>
        <begin position="155"/>
        <end position="168"/>
    </location>
</feature>
<evidence type="ECO:0000313" key="2">
    <source>
        <dbReference type="EMBL" id="KEJ82865.1"/>
    </source>
</evidence>
<accession>A0A073I017</accession>
<dbReference type="EMBL" id="ARYC01002756">
    <property type="protein sequence ID" value="KEJ82865.1"/>
    <property type="molecule type" value="Genomic_DNA"/>
</dbReference>
<reference evidence="3" key="1">
    <citation type="journal article" date="2014" name="Cell">
        <title>The Architecture of a Scrambled Genome Reveals Massive Levels of Genomic Rearrangement during Development.</title>
        <authorList>
            <person name="Chen X."/>
            <person name="Bracht J.R."/>
            <person name="Goldman A.D."/>
            <person name="Dolzhenko E."/>
            <person name="Clay D.M."/>
            <person name="Swart E.C."/>
            <person name="Perlman D.H."/>
            <person name="Doak T.G."/>
            <person name="Stuart A."/>
            <person name="Amemiya C.T."/>
            <person name="Sebra R.P."/>
            <person name="Landweber L.F."/>
        </authorList>
    </citation>
    <scope>NUCLEOTIDE SEQUENCE [LARGE SCALE GENOMIC DNA]</scope>
    <source>
        <strain evidence="3">JRB310</strain>
    </source>
</reference>
<protein>
    <submittedName>
        <fullName evidence="2">Uncharacterized protein</fullName>
    </submittedName>
</protein>
<evidence type="ECO:0000313" key="3">
    <source>
        <dbReference type="Proteomes" id="UP000053232"/>
    </source>
</evidence>
<keyword evidence="3" id="KW-1185">Reference proteome</keyword>